<reference evidence="2 3" key="1">
    <citation type="submission" date="2017-10" db="EMBL/GenBank/DDBJ databases">
        <title>Bifidobacterium genomics.</title>
        <authorList>
            <person name="Lugli G.A."/>
            <person name="Milani C."/>
            <person name="Mancabelli L."/>
        </authorList>
    </citation>
    <scope>NUCLEOTIDE SEQUENCE [LARGE SCALE GENOMIC DNA]</scope>
    <source>
        <strain evidence="2 3">1524B</strain>
    </source>
</reference>
<sequence>MRIPSRSDPYARVTRIGVDEHVWRHGASGDRYVTAVVDLSPRADGRPARLLDMVPGRSAQAFANWLEARGARFRDRVEVVAMDAFSGWKQAAARMLRTAVEAGDPFHVVHLAAGRLTMVRCRLQREATGRRGVKGERLYDCRRALLKTASLRTPRQRERVDALPPDPVNDALRLAHGAYQRIIACYRHKDPRRGRRMMGALIDALAEPTATRRCPELRSLGRTMKRRRADILAYFTHRHSSNGPTEAINGRLETLRGIAMGFDNFEHYRQRSLTHSGRIKDILTH</sequence>
<protein>
    <submittedName>
        <fullName evidence="2">Transposase</fullName>
    </submittedName>
</protein>
<accession>A0A2N3QDX9</accession>
<evidence type="ECO:0000259" key="1">
    <source>
        <dbReference type="Pfam" id="PF01610"/>
    </source>
</evidence>
<dbReference type="InterPro" id="IPR047951">
    <property type="entry name" value="Transpos_ISL3"/>
</dbReference>
<evidence type="ECO:0000313" key="2">
    <source>
        <dbReference type="EMBL" id="PKU88292.1"/>
    </source>
</evidence>
<dbReference type="Pfam" id="PF01610">
    <property type="entry name" value="DDE_Tnp_ISL3"/>
    <property type="match status" value="1"/>
</dbReference>
<dbReference type="EMBL" id="PCGZ01000015">
    <property type="protein sequence ID" value="PKU88292.1"/>
    <property type="molecule type" value="Genomic_DNA"/>
</dbReference>
<organism evidence="2 3">
    <name type="scientific">Bifidobacterium pseudolongum subsp. globosum</name>
    <dbReference type="NCBI Taxonomy" id="1690"/>
    <lineage>
        <taxon>Bacteria</taxon>
        <taxon>Bacillati</taxon>
        <taxon>Actinomycetota</taxon>
        <taxon>Actinomycetes</taxon>
        <taxon>Bifidobacteriales</taxon>
        <taxon>Bifidobacteriaceae</taxon>
        <taxon>Bifidobacterium</taxon>
    </lineage>
</organism>
<evidence type="ECO:0000313" key="3">
    <source>
        <dbReference type="Proteomes" id="UP000233730"/>
    </source>
</evidence>
<dbReference type="InterPro" id="IPR002560">
    <property type="entry name" value="Transposase_DDE"/>
</dbReference>
<dbReference type="Proteomes" id="UP000233730">
    <property type="component" value="Unassembled WGS sequence"/>
</dbReference>
<feature type="domain" description="Transposase IS204/IS1001/IS1096/IS1165 DDE" evidence="1">
    <location>
        <begin position="16"/>
        <end position="271"/>
    </location>
</feature>
<gene>
    <name evidence="2" type="ORF">CQR46_1693</name>
</gene>
<dbReference type="NCBIfam" id="NF033550">
    <property type="entry name" value="transpos_ISL3"/>
    <property type="match status" value="1"/>
</dbReference>
<dbReference type="AlphaFoldDB" id="A0A2N3QDX9"/>
<dbReference type="PANTHER" id="PTHR33498:SF1">
    <property type="entry name" value="TRANSPOSASE FOR INSERTION SEQUENCE ELEMENT IS1557"/>
    <property type="match status" value="1"/>
</dbReference>
<name>A0A2N3QDX9_9BIFI</name>
<proteinExistence type="predicted"/>
<comment type="caution">
    <text evidence="2">The sequence shown here is derived from an EMBL/GenBank/DDBJ whole genome shotgun (WGS) entry which is preliminary data.</text>
</comment>
<dbReference type="PANTHER" id="PTHR33498">
    <property type="entry name" value="TRANSPOSASE FOR INSERTION SEQUENCE ELEMENT IS1557"/>
    <property type="match status" value="1"/>
</dbReference>